<dbReference type="SUPFAM" id="SSF47384">
    <property type="entry name" value="Homodimeric domain of signal transducing histidine kinase"/>
    <property type="match status" value="1"/>
</dbReference>
<evidence type="ECO:0000256" key="2">
    <source>
        <dbReference type="ARBA" id="ARBA00012438"/>
    </source>
</evidence>
<dbReference type="SMART" id="SM00388">
    <property type="entry name" value="HisKA"/>
    <property type="match status" value="1"/>
</dbReference>
<gene>
    <name evidence="16" type="ORF">dsat_0301</name>
</gene>
<dbReference type="SMART" id="SM00086">
    <property type="entry name" value="PAC"/>
    <property type="match status" value="3"/>
</dbReference>
<dbReference type="InterPro" id="IPR001789">
    <property type="entry name" value="Sig_transdc_resp-reg_receiver"/>
</dbReference>
<evidence type="ECO:0000256" key="8">
    <source>
        <dbReference type="ARBA" id="ARBA00023012"/>
    </source>
</evidence>
<evidence type="ECO:0000256" key="4">
    <source>
        <dbReference type="ARBA" id="ARBA00022679"/>
    </source>
</evidence>
<evidence type="ECO:0000256" key="7">
    <source>
        <dbReference type="ARBA" id="ARBA00022840"/>
    </source>
</evidence>
<dbReference type="InterPro" id="IPR013656">
    <property type="entry name" value="PAS_4"/>
</dbReference>
<dbReference type="SUPFAM" id="SSF52172">
    <property type="entry name" value="CheY-like"/>
    <property type="match status" value="1"/>
</dbReference>
<dbReference type="InterPro" id="IPR013655">
    <property type="entry name" value="PAS_fold_3"/>
</dbReference>
<comment type="subunit">
    <text evidence="9">At low DSF concentrations, interacts with RpfF.</text>
</comment>
<dbReference type="PROSITE" id="PS50113">
    <property type="entry name" value="PAC"/>
    <property type="match status" value="3"/>
</dbReference>
<keyword evidence="4" id="KW-0808">Transferase</keyword>
<sequence length="936" mass="102779">MEQSGTNSDARKTLDRLRELLGPVHGEAAAALDDLAALVEVGAEARAVSEHFHEMLTHSSTVHYRLNVAQDRYDYVSPSITELTGISRERFLRMRMEEVVELFHPQDFAGLMQAVEQVAPKGPGRVPVAHEYRVRDSQGRWRWCSDHATYFFDDFGHVTAVVGTVVDITRQREAEAALRESEQRYRLLAANSEDAIAIFDLDMRLTYASPSVERLMGWPPETLLAMRFEDFMTDQALQVAREGFGRRMAMERAGTPLVGSQRNEMLFRTKAGSTVWTECVTTPLRDEQGRLKGVLVVARDIGKRKEAQEALAREEAKYRLLVENQTDLVVKVDTKGRFLYVSPSYCRAFGKSEEELLQGTFMPQVHPEDLPETLAAMEALYEPPHSAVMEQRCNTVDGWRWFSWTDTAVLDESGQVSAIIGVGRDVTEKKVMEATLLAAKEQAEAASRAKDEFLANMSHEIRNPLNAVLGLADLMLLDDLSAAQRERATLLKNSGSTLLGIINEILDFSKIEAGNVVLELERFDPVALVSGLCAEQRVLADEKDVELRLSIDPRLPREVVGDGGKVRQILLNLVGNAIKFTDEGFVEVIAKVQERDGSAARLLFAVADSGIGIPKDKQDAVFESFRQVDSGLRKRHAGTGLGLAICKRLTAMLGGDIWLESEPGQGSIFCFAVPVEGVSAVENGSSIGPFPADMPSMTVLVVDDDWVNRRFTCQLLQRHGHGVIEAGNGLAALEKLRQGGVDMVLLDMQMPVMDGITATRAIRGGAVRSMAQVPIIGLTAYAASEDRQRFLAAGVNACLAKPLRMERLLAVMRDLFAGQSVTEGDVEAQDENGQGQEFLDERLVADHLHYGRESFAELLDAFESDARAHLAGMSPGSAAASDGGPPHPCIFWPVGRPLSGRVPCGGGAASWSARRGPGTFPPQARPERLRTFCARA</sequence>
<dbReference type="PATRIC" id="fig|1121439.3.peg.1650"/>
<dbReference type="CDD" id="cd16922">
    <property type="entry name" value="HATPase_EvgS-ArcB-TorS-like"/>
    <property type="match status" value="1"/>
</dbReference>
<name>S7T8P2_9BACT</name>
<dbReference type="PANTHER" id="PTHR43047">
    <property type="entry name" value="TWO-COMPONENT HISTIDINE PROTEIN KINASE"/>
    <property type="match status" value="1"/>
</dbReference>
<keyword evidence="7" id="KW-0067">ATP-binding</keyword>
<dbReference type="Gene3D" id="3.40.50.2300">
    <property type="match status" value="1"/>
</dbReference>
<dbReference type="CDD" id="cd00130">
    <property type="entry name" value="PAS"/>
    <property type="match status" value="3"/>
</dbReference>
<feature type="modified residue" description="4-aspartylphosphate" evidence="11">
    <location>
        <position position="747"/>
    </location>
</feature>
<dbReference type="InterPro" id="IPR000014">
    <property type="entry name" value="PAS"/>
</dbReference>
<dbReference type="Gene3D" id="3.30.450.20">
    <property type="entry name" value="PAS domain"/>
    <property type="match status" value="3"/>
</dbReference>
<comment type="caution">
    <text evidence="16">The sequence shown here is derived from an EMBL/GenBank/DDBJ whole genome shotgun (WGS) entry which is preliminary data.</text>
</comment>
<dbReference type="AlphaFoldDB" id="S7T8P2"/>
<evidence type="ECO:0000256" key="11">
    <source>
        <dbReference type="PROSITE-ProRule" id="PRU00169"/>
    </source>
</evidence>
<dbReference type="SMART" id="SM00448">
    <property type="entry name" value="REC"/>
    <property type="match status" value="1"/>
</dbReference>
<organism evidence="16 17">
    <name type="scientific">Alkalidesulfovibrio alkalitolerans DSM 16529</name>
    <dbReference type="NCBI Taxonomy" id="1121439"/>
    <lineage>
        <taxon>Bacteria</taxon>
        <taxon>Pseudomonadati</taxon>
        <taxon>Thermodesulfobacteriota</taxon>
        <taxon>Desulfovibrionia</taxon>
        <taxon>Desulfovibrionales</taxon>
        <taxon>Desulfovibrionaceae</taxon>
        <taxon>Alkalidesulfovibrio</taxon>
    </lineage>
</organism>
<keyword evidence="8" id="KW-0902">Two-component regulatory system</keyword>
<dbReference type="Proteomes" id="UP000014975">
    <property type="component" value="Unassembled WGS sequence"/>
</dbReference>
<dbReference type="InterPro" id="IPR011006">
    <property type="entry name" value="CheY-like_superfamily"/>
</dbReference>
<dbReference type="Pfam" id="PF08447">
    <property type="entry name" value="PAS_3"/>
    <property type="match status" value="1"/>
</dbReference>
<feature type="domain" description="PAC" evidence="15">
    <location>
        <begin position="261"/>
        <end position="313"/>
    </location>
</feature>
<dbReference type="STRING" id="1121439.dsat_0301"/>
<keyword evidence="6 16" id="KW-0418">Kinase</keyword>
<dbReference type="PROSITE" id="PS50112">
    <property type="entry name" value="PAS"/>
    <property type="match status" value="3"/>
</dbReference>
<evidence type="ECO:0000259" key="12">
    <source>
        <dbReference type="PROSITE" id="PS50109"/>
    </source>
</evidence>
<dbReference type="SMART" id="SM00091">
    <property type="entry name" value="PAS"/>
    <property type="match status" value="3"/>
</dbReference>
<feature type="domain" description="Histidine kinase" evidence="12">
    <location>
        <begin position="456"/>
        <end position="677"/>
    </location>
</feature>
<proteinExistence type="predicted"/>
<evidence type="ECO:0000256" key="10">
    <source>
        <dbReference type="ARBA" id="ARBA00068150"/>
    </source>
</evidence>
<dbReference type="Pfam" id="PF00072">
    <property type="entry name" value="Response_reg"/>
    <property type="match status" value="1"/>
</dbReference>
<evidence type="ECO:0000259" key="15">
    <source>
        <dbReference type="PROSITE" id="PS50113"/>
    </source>
</evidence>
<dbReference type="PROSITE" id="PS50110">
    <property type="entry name" value="RESPONSE_REGULATORY"/>
    <property type="match status" value="1"/>
</dbReference>
<dbReference type="InterPro" id="IPR003661">
    <property type="entry name" value="HisK_dim/P_dom"/>
</dbReference>
<reference evidence="16 17" key="1">
    <citation type="journal article" date="2013" name="Genome Announc.">
        <title>Draft genome sequences for three mercury-methylating, sulfate-reducing bacteria.</title>
        <authorList>
            <person name="Brown S.D."/>
            <person name="Hurt R.A.Jr."/>
            <person name="Gilmour C.C."/>
            <person name="Elias D.A."/>
        </authorList>
    </citation>
    <scope>NUCLEOTIDE SEQUENCE [LARGE SCALE GENOMIC DNA]</scope>
    <source>
        <strain evidence="16 17">DSM 16529</strain>
    </source>
</reference>
<dbReference type="NCBIfam" id="TIGR00229">
    <property type="entry name" value="sensory_box"/>
    <property type="match status" value="3"/>
</dbReference>
<dbReference type="CDD" id="cd17546">
    <property type="entry name" value="REC_hyHK_CKI1_RcsC-like"/>
    <property type="match status" value="1"/>
</dbReference>
<evidence type="ECO:0000256" key="1">
    <source>
        <dbReference type="ARBA" id="ARBA00000085"/>
    </source>
</evidence>
<evidence type="ECO:0000256" key="9">
    <source>
        <dbReference type="ARBA" id="ARBA00064003"/>
    </source>
</evidence>
<evidence type="ECO:0000256" key="3">
    <source>
        <dbReference type="ARBA" id="ARBA00022553"/>
    </source>
</evidence>
<dbReference type="PRINTS" id="PR00344">
    <property type="entry name" value="BCTRLSENSOR"/>
</dbReference>
<dbReference type="InterPro" id="IPR004358">
    <property type="entry name" value="Sig_transdc_His_kin-like_C"/>
</dbReference>
<feature type="domain" description="Response regulatory" evidence="13">
    <location>
        <begin position="698"/>
        <end position="816"/>
    </location>
</feature>
<evidence type="ECO:0000313" key="16">
    <source>
        <dbReference type="EMBL" id="EPR32860.1"/>
    </source>
</evidence>
<dbReference type="RefSeq" id="WP_020886995.1">
    <property type="nucleotide sequence ID" value="NZ_ATHI01000026.1"/>
</dbReference>
<dbReference type="InterPro" id="IPR005467">
    <property type="entry name" value="His_kinase_dom"/>
</dbReference>
<dbReference type="FunFam" id="3.30.565.10:FF:000010">
    <property type="entry name" value="Sensor histidine kinase RcsC"/>
    <property type="match status" value="1"/>
</dbReference>
<evidence type="ECO:0000259" key="13">
    <source>
        <dbReference type="PROSITE" id="PS50110"/>
    </source>
</evidence>
<keyword evidence="5" id="KW-0547">Nucleotide-binding</keyword>
<dbReference type="OrthoDB" id="5436771at2"/>
<dbReference type="Gene3D" id="3.30.565.10">
    <property type="entry name" value="Histidine kinase-like ATPase, C-terminal domain"/>
    <property type="match status" value="1"/>
</dbReference>
<dbReference type="InterPro" id="IPR036890">
    <property type="entry name" value="HATPase_C_sf"/>
</dbReference>
<comment type="catalytic activity">
    <reaction evidence="1">
        <text>ATP + protein L-histidine = ADP + protein N-phospho-L-histidine.</text>
        <dbReference type="EC" id="2.7.13.3"/>
    </reaction>
</comment>
<accession>S7T8P2</accession>
<dbReference type="Pfam" id="PF02518">
    <property type="entry name" value="HATPase_c"/>
    <property type="match status" value="1"/>
</dbReference>
<dbReference type="InterPro" id="IPR036097">
    <property type="entry name" value="HisK_dim/P_sf"/>
</dbReference>
<dbReference type="Pfam" id="PF00512">
    <property type="entry name" value="HisKA"/>
    <property type="match status" value="1"/>
</dbReference>
<feature type="domain" description="PAS" evidence="14">
    <location>
        <begin position="314"/>
        <end position="384"/>
    </location>
</feature>
<dbReference type="SUPFAM" id="SSF55785">
    <property type="entry name" value="PYP-like sensor domain (PAS domain)"/>
    <property type="match status" value="3"/>
</dbReference>
<evidence type="ECO:0000259" key="14">
    <source>
        <dbReference type="PROSITE" id="PS50112"/>
    </source>
</evidence>
<dbReference type="InterPro" id="IPR000700">
    <property type="entry name" value="PAS-assoc_C"/>
</dbReference>
<dbReference type="CDD" id="cd00082">
    <property type="entry name" value="HisKA"/>
    <property type="match status" value="1"/>
</dbReference>
<dbReference type="InterPro" id="IPR035965">
    <property type="entry name" value="PAS-like_dom_sf"/>
</dbReference>
<dbReference type="PROSITE" id="PS50109">
    <property type="entry name" value="HIS_KIN"/>
    <property type="match status" value="1"/>
</dbReference>
<evidence type="ECO:0000256" key="5">
    <source>
        <dbReference type="ARBA" id="ARBA00022741"/>
    </source>
</evidence>
<feature type="domain" description="PAS" evidence="14">
    <location>
        <begin position="75"/>
        <end position="122"/>
    </location>
</feature>
<dbReference type="Gene3D" id="1.10.287.130">
    <property type="match status" value="1"/>
</dbReference>
<dbReference type="GO" id="GO:0000155">
    <property type="term" value="F:phosphorelay sensor kinase activity"/>
    <property type="evidence" value="ECO:0007669"/>
    <property type="project" value="InterPro"/>
</dbReference>
<dbReference type="eggNOG" id="COG4251">
    <property type="taxonomic scope" value="Bacteria"/>
</dbReference>
<evidence type="ECO:0000313" key="17">
    <source>
        <dbReference type="Proteomes" id="UP000014975"/>
    </source>
</evidence>
<dbReference type="EC" id="2.7.13.3" evidence="2"/>
<keyword evidence="3 11" id="KW-0597">Phosphoprotein</keyword>
<dbReference type="GO" id="GO:0005524">
    <property type="term" value="F:ATP binding"/>
    <property type="evidence" value="ECO:0007669"/>
    <property type="project" value="UniProtKB-KW"/>
</dbReference>
<protein>
    <recommendedName>
        <fullName evidence="10">Sensory/regulatory protein RpfC</fullName>
        <ecNumber evidence="2">2.7.13.3</ecNumber>
    </recommendedName>
</protein>
<evidence type="ECO:0000256" key="6">
    <source>
        <dbReference type="ARBA" id="ARBA00022777"/>
    </source>
</evidence>
<dbReference type="EMBL" id="ATHI01000026">
    <property type="protein sequence ID" value="EPR32860.1"/>
    <property type="molecule type" value="Genomic_DNA"/>
</dbReference>
<dbReference type="SMART" id="SM00387">
    <property type="entry name" value="HATPase_c"/>
    <property type="match status" value="1"/>
</dbReference>
<feature type="domain" description="PAC" evidence="15">
    <location>
        <begin position="128"/>
        <end position="180"/>
    </location>
</feature>
<feature type="domain" description="PAC" evidence="15">
    <location>
        <begin position="387"/>
        <end position="438"/>
    </location>
</feature>
<dbReference type="InterPro" id="IPR001610">
    <property type="entry name" value="PAC"/>
</dbReference>
<dbReference type="Pfam" id="PF08448">
    <property type="entry name" value="PAS_4"/>
    <property type="match status" value="2"/>
</dbReference>
<dbReference type="FunFam" id="1.10.287.130:FF:000002">
    <property type="entry name" value="Two-component osmosensing histidine kinase"/>
    <property type="match status" value="1"/>
</dbReference>
<keyword evidence="17" id="KW-1185">Reference proteome</keyword>
<dbReference type="SUPFAM" id="SSF55874">
    <property type="entry name" value="ATPase domain of HSP90 chaperone/DNA topoisomerase II/histidine kinase"/>
    <property type="match status" value="1"/>
</dbReference>
<feature type="domain" description="PAS" evidence="14">
    <location>
        <begin position="181"/>
        <end position="253"/>
    </location>
</feature>
<dbReference type="InterPro" id="IPR003594">
    <property type="entry name" value="HATPase_dom"/>
</dbReference>